<gene>
    <name evidence="1" type="ORF">CK203_061655</name>
</gene>
<name>A0A438G6S1_VITVI</name>
<dbReference type="AlphaFoldDB" id="A0A438G6S1"/>
<comment type="caution">
    <text evidence="1">The sequence shown here is derived from an EMBL/GenBank/DDBJ whole genome shotgun (WGS) entry which is preliminary data.</text>
</comment>
<sequence>MEAFMPDWLVALMEEKPARSMKRPLSEDDVLNKPPM</sequence>
<evidence type="ECO:0000313" key="2">
    <source>
        <dbReference type="Proteomes" id="UP000288805"/>
    </source>
</evidence>
<protein>
    <submittedName>
        <fullName evidence="1">Uncharacterized protein</fullName>
    </submittedName>
</protein>
<reference evidence="1 2" key="1">
    <citation type="journal article" date="2018" name="PLoS Genet.">
        <title>Population sequencing reveals clonal diversity and ancestral inbreeding in the grapevine cultivar Chardonnay.</title>
        <authorList>
            <person name="Roach M.J."/>
            <person name="Johnson D.L."/>
            <person name="Bohlmann J."/>
            <person name="van Vuuren H.J."/>
            <person name="Jones S.J."/>
            <person name="Pretorius I.S."/>
            <person name="Schmidt S.A."/>
            <person name="Borneman A.R."/>
        </authorList>
    </citation>
    <scope>NUCLEOTIDE SEQUENCE [LARGE SCALE GENOMIC DNA]</scope>
    <source>
        <strain evidence="2">cv. Chardonnay</strain>
        <tissue evidence="1">Leaf</tissue>
    </source>
</reference>
<dbReference type="Proteomes" id="UP000288805">
    <property type="component" value="Unassembled WGS sequence"/>
</dbReference>
<accession>A0A438G6S1</accession>
<organism evidence="1 2">
    <name type="scientific">Vitis vinifera</name>
    <name type="common">Grape</name>
    <dbReference type="NCBI Taxonomy" id="29760"/>
    <lineage>
        <taxon>Eukaryota</taxon>
        <taxon>Viridiplantae</taxon>
        <taxon>Streptophyta</taxon>
        <taxon>Embryophyta</taxon>
        <taxon>Tracheophyta</taxon>
        <taxon>Spermatophyta</taxon>
        <taxon>Magnoliopsida</taxon>
        <taxon>eudicotyledons</taxon>
        <taxon>Gunneridae</taxon>
        <taxon>Pentapetalae</taxon>
        <taxon>rosids</taxon>
        <taxon>Vitales</taxon>
        <taxon>Vitaceae</taxon>
        <taxon>Viteae</taxon>
        <taxon>Vitis</taxon>
    </lineage>
</organism>
<proteinExistence type="predicted"/>
<dbReference type="EMBL" id="QGNW01000561">
    <property type="protein sequence ID" value="RVW67888.1"/>
    <property type="molecule type" value="Genomic_DNA"/>
</dbReference>
<evidence type="ECO:0000313" key="1">
    <source>
        <dbReference type="EMBL" id="RVW67888.1"/>
    </source>
</evidence>